<name>A0ABD0ZNP7_CARAN</name>
<proteinExistence type="predicted"/>
<evidence type="ECO:0000313" key="3">
    <source>
        <dbReference type="Proteomes" id="UP001558713"/>
    </source>
</evidence>
<evidence type="ECO:0000259" key="1">
    <source>
        <dbReference type="Pfam" id="PF09331"/>
    </source>
</evidence>
<organism evidence="2 3">
    <name type="scientific">Cardamine amara subsp. amara</name>
    <dbReference type="NCBI Taxonomy" id="228776"/>
    <lineage>
        <taxon>Eukaryota</taxon>
        <taxon>Viridiplantae</taxon>
        <taxon>Streptophyta</taxon>
        <taxon>Embryophyta</taxon>
        <taxon>Tracheophyta</taxon>
        <taxon>Spermatophyta</taxon>
        <taxon>Magnoliopsida</taxon>
        <taxon>eudicotyledons</taxon>
        <taxon>Gunneridae</taxon>
        <taxon>Pentapetalae</taxon>
        <taxon>rosids</taxon>
        <taxon>malvids</taxon>
        <taxon>Brassicales</taxon>
        <taxon>Brassicaceae</taxon>
        <taxon>Cardamineae</taxon>
        <taxon>Cardamine</taxon>
    </lineage>
</organism>
<protein>
    <recommendedName>
        <fullName evidence="1">DUF1985 domain-containing protein</fullName>
    </recommendedName>
</protein>
<gene>
    <name evidence="2" type="ORF">V5N11_015992</name>
</gene>
<dbReference type="PANTHER" id="PTHR48449">
    <property type="entry name" value="DUF1985 DOMAIN-CONTAINING PROTEIN"/>
    <property type="match status" value="1"/>
</dbReference>
<comment type="caution">
    <text evidence="2">The sequence shown here is derived from an EMBL/GenBank/DDBJ whole genome shotgun (WGS) entry which is preliminary data.</text>
</comment>
<dbReference type="InterPro" id="IPR015410">
    <property type="entry name" value="DUF1985"/>
</dbReference>
<dbReference type="Pfam" id="PF09331">
    <property type="entry name" value="DUF1985"/>
    <property type="match status" value="1"/>
</dbReference>
<sequence length="210" mass="25146">MDWFKDDQNQFKHIIHMPKKRTRKCMGFWMLCLRTARLAKRHVWWFVVNEVPVRYSLWEDGLISGLNNREYPENHTDLGSLNFVKRLFNGRDIGIKLSEVEKQLTTMIACEDRLKMVVLYFLASMMKTHSKSPEVIEHFLLHIVDNLEECKKFPWGRYTFEDSSHEREHMFERFKGEVRKSWTFPGFIVPLELLASEAIPSLKMEYPFLI</sequence>
<dbReference type="Proteomes" id="UP001558713">
    <property type="component" value="Unassembled WGS sequence"/>
</dbReference>
<keyword evidence="3" id="KW-1185">Reference proteome</keyword>
<accession>A0ABD0ZNP7</accession>
<dbReference type="PANTHER" id="PTHR48449:SF1">
    <property type="entry name" value="DUF1985 DOMAIN-CONTAINING PROTEIN"/>
    <property type="match status" value="1"/>
</dbReference>
<dbReference type="EMBL" id="JBANAX010000906">
    <property type="protein sequence ID" value="KAL1188995.1"/>
    <property type="molecule type" value="Genomic_DNA"/>
</dbReference>
<feature type="domain" description="DUF1985" evidence="1">
    <location>
        <begin position="33"/>
        <end position="161"/>
    </location>
</feature>
<reference evidence="2 3" key="1">
    <citation type="submission" date="2024-04" db="EMBL/GenBank/DDBJ databases">
        <title>Genome assembly C_amara_ONT_v2.</title>
        <authorList>
            <person name="Yant L."/>
            <person name="Moore C."/>
            <person name="Slenker M."/>
        </authorList>
    </citation>
    <scope>NUCLEOTIDE SEQUENCE [LARGE SCALE GENOMIC DNA]</scope>
    <source>
        <tissue evidence="2">Leaf</tissue>
    </source>
</reference>
<dbReference type="AlphaFoldDB" id="A0ABD0ZNP7"/>
<evidence type="ECO:0000313" key="2">
    <source>
        <dbReference type="EMBL" id="KAL1188995.1"/>
    </source>
</evidence>